<dbReference type="EMBL" id="JBHUCM010000025">
    <property type="protein sequence ID" value="MFD1541239.1"/>
    <property type="molecule type" value="Genomic_DNA"/>
</dbReference>
<dbReference type="InterPro" id="IPR025110">
    <property type="entry name" value="AMP-bd_C"/>
</dbReference>
<evidence type="ECO:0000259" key="1">
    <source>
        <dbReference type="Pfam" id="PF00501"/>
    </source>
</evidence>
<gene>
    <name evidence="3" type="ORF">ACFSJ0_29590</name>
</gene>
<evidence type="ECO:0000313" key="4">
    <source>
        <dbReference type="Proteomes" id="UP001597097"/>
    </source>
</evidence>
<feature type="domain" description="AMP-dependent synthetase/ligase" evidence="1">
    <location>
        <begin position="54"/>
        <end position="407"/>
    </location>
</feature>
<dbReference type="Pfam" id="PF13193">
    <property type="entry name" value="AMP-binding_C"/>
    <property type="match status" value="1"/>
</dbReference>
<evidence type="ECO:0000313" key="3">
    <source>
        <dbReference type="EMBL" id="MFD1541239.1"/>
    </source>
</evidence>
<organism evidence="3 4">
    <name type="scientific">Nonomuraea guangzhouensis</name>
    <dbReference type="NCBI Taxonomy" id="1291555"/>
    <lineage>
        <taxon>Bacteria</taxon>
        <taxon>Bacillati</taxon>
        <taxon>Actinomycetota</taxon>
        <taxon>Actinomycetes</taxon>
        <taxon>Streptosporangiales</taxon>
        <taxon>Streptosporangiaceae</taxon>
        <taxon>Nonomuraea</taxon>
    </lineage>
</organism>
<dbReference type="CDD" id="cd04433">
    <property type="entry name" value="AFD_class_I"/>
    <property type="match status" value="1"/>
</dbReference>
<accession>A0ABW4GFR2</accession>
<proteinExistence type="predicted"/>
<dbReference type="Pfam" id="PF00501">
    <property type="entry name" value="AMP-binding"/>
    <property type="match status" value="1"/>
</dbReference>
<evidence type="ECO:0000259" key="2">
    <source>
        <dbReference type="Pfam" id="PF13193"/>
    </source>
</evidence>
<dbReference type="InterPro" id="IPR020845">
    <property type="entry name" value="AMP-binding_CS"/>
</dbReference>
<reference evidence="4" key="1">
    <citation type="journal article" date="2019" name="Int. J. Syst. Evol. Microbiol.">
        <title>The Global Catalogue of Microorganisms (GCM) 10K type strain sequencing project: providing services to taxonomists for standard genome sequencing and annotation.</title>
        <authorList>
            <consortium name="The Broad Institute Genomics Platform"/>
            <consortium name="The Broad Institute Genome Sequencing Center for Infectious Disease"/>
            <person name="Wu L."/>
            <person name="Ma J."/>
        </authorList>
    </citation>
    <scope>NUCLEOTIDE SEQUENCE [LARGE SCALE GENOMIC DNA]</scope>
    <source>
        <strain evidence="4">CGMCC 1.15399</strain>
    </source>
</reference>
<dbReference type="InterPro" id="IPR050237">
    <property type="entry name" value="ATP-dep_AMP-bd_enzyme"/>
</dbReference>
<comment type="caution">
    <text evidence="3">The sequence shown here is derived from an EMBL/GenBank/DDBJ whole genome shotgun (WGS) entry which is preliminary data.</text>
</comment>
<dbReference type="Proteomes" id="UP001597097">
    <property type="component" value="Unassembled WGS sequence"/>
</dbReference>
<dbReference type="InterPro" id="IPR000873">
    <property type="entry name" value="AMP-dep_synth/lig_dom"/>
</dbReference>
<dbReference type="RefSeq" id="WP_219538806.1">
    <property type="nucleotide sequence ID" value="NZ_JAHKRM010000051.1"/>
</dbReference>
<keyword evidence="4" id="KW-1185">Reference proteome</keyword>
<name>A0ABW4GFR2_9ACTN</name>
<feature type="domain" description="AMP-binding enzyme C-terminal" evidence="2">
    <location>
        <begin position="465"/>
        <end position="540"/>
    </location>
</feature>
<dbReference type="PANTHER" id="PTHR43767">
    <property type="entry name" value="LONG-CHAIN-FATTY-ACID--COA LIGASE"/>
    <property type="match status" value="1"/>
</dbReference>
<dbReference type="PROSITE" id="PS00455">
    <property type="entry name" value="AMP_BINDING"/>
    <property type="match status" value="1"/>
</dbReference>
<protein>
    <submittedName>
        <fullName evidence="3">AMP-binding protein</fullName>
    </submittedName>
</protein>
<dbReference type="PANTHER" id="PTHR43767:SF1">
    <property type="entry name" value="NONRIBOSOMAL PEPTIDE SYNTHASE PES1 (EUROFUNG)-RELATED"/>
    <property type="match status" value="1"/>
</dbReference>
<sequence length="552" mass="58154">MITRLARLCGFGAEAVETFARNGLLRPVPPADLARMVEAFRHFHVTPATGVAMAAARWPDRPAILDEDGSLTFAELDARVVALARALYDRFGVRPGRTVAIMWPNHRGFVEAVAAVSRLGADLLLLNTGLAGPRLRDILRRENVHTLIAAPELPPVDFTGTRTGDLDELIASATAAATFAATSATSATASAAASEPPAPRRPGRLVLLTSGTTGAPKGATRRLSLTALAEPFTSMLATVPLRSGEPILIAPPLFHGLGLLWYGVALVLGCPVVLTRRFDPGTVLRALDRHRATAMVAVPVMLRRLLAHDVQPLPHLRVVVSGGSALPPDLATAFMDAYGDVLYNLYGSTEVGWATLATPADLRAAPDTIGRPTRGTTVVIAGPDGRELPPYEVGRVLVGGGLTFSGYSGGGDDASTKASTKAGAEAGGLLSTGDLGHRDGRGRLFIDGREDDMIVSGGENVFPQEVENFLGRHPGVADVAVLGVPDEEYGQRLAAYVVREPGARLSADELKQAVKAELGGYKVPRDIEFVPAVPRNQTGKVDRRELGGTMSS</sequence>